<feature type="domain" description="TTF-type" evidence="1">
    <location>
        <begin position="208"/>
        <end position="287"/>
    </location>
</feature>
<dbReference type="PANTHER" id="PTHR45749">
    <property type="match status" value="1"/>
</dbReference>
<evidence type="ECO:0000259" key="1">
    <source>
        <dbReference type="SMART" id="SM00597"/>
    </source>
</evidence>
<dbReference type="InterPro" id="IPR006580">
    <property type="entry name" value="Znf_TTF"/>
</dbReference>
<dbReference type="InterPro" id="IPR008906">
    <property type="entry name" value="HATC_C_dom"/>
</dbReference>
<dbReference type="EMBL" id="VUJU01007502">
    <property type="protein sequence ID" value="KAF0744860.1"/>
    <property type="molecule type" value="Genomic_DNA"/>
</dbReference>
<dbReference type="SUPFAM" id="SSF53098">
    <property type="entry name" value="Ribonuclease H-like"/>
    <property type="match status" value="1"/>
</dbReference>
<reference evidence="2 3" key="1">
    <citation type="submission" date="2019-08" db="EMBL/GenBank/DDBJ databases">
        <title>Whole genome of Aphis craccivora.</title>
        <authorList>
            <person name="Voronova N.V."/>
            <person name="Shulinski R.S."/>
            <person name="Bandarenka Y.V."/>
            <person name="Zhorov D.G."/>
            <person name="Warner D."/>
        </authorList>
    </citation>
    <scope>NUCLEOTIDE SEQUENCE [LARGE SCALE GENOMIC DNA]</scope>
    <source>
        <strain evidence="2">180601</strain>
        <tissue evidence="2">Whole Body</tissue>
    </source>
</reference>
<dbReference type="InterPro" id="IPR012337">
    <property type="entry name" value="RNaseH-like_sf"/>
</dbReference>
<gene>
    <name evidence="2" type="ORF">FWK35_00033546</name>
</gene>
<dbReference type="Pfam" id="PF14291">
    <property type="entry name" value="DUF4371"/>
    <property type="match status" value="1"/>
</dbReference>
<dbReference type="InterPro" id="IPR025398">
    <property type="entry name" value="DUF4371"/>
</dbReference>
<name>A0A6G0XWS6_APHCR</name>
<evidence type="ECO:0000313" key="2">
    <source>
        <dbReference type="EMBL" id="KAF0744860.1"/>
    </source>
</evidence>
<dbReference type="Proteomes" id="UP000478052">
    <property type="component" value="Unassembled WGS sequence"/>
</dbReference>
<dbReference type="SMART" id="SM00597">
    <property type="entry name" value="ZnF_TTF"/>
    <property type="match status" value="1"/>
</dbReference>
<dbReference type="GO" id="GO:0046983">
    <property type="term" value="F:protein dimerization activity"/>
    <property type="evidence" value="ECO:0007669"/>
    <property type="project" value="InterPro"/>
</dbReference>
<sequence>MNKEIFCTCGKSKGSLNETNWLRHLKACSIKRKSTSKTTSNIKKFFSTTNVYSTTHLDLENVHKPVNDGHNSYLVLAEKNLEQNPNKLNEDGDPSNVGLAEKNLEQNPNKLNEDGDSSNVGLAENDALLTYNEKSNVQPFTSTADFTQRPIVIGLKNDPIQFVKMNSITPEQKNFILELGPCQPLPEDIPGKMYPKDKYGRHFNHLWYYRTIPDGTKVIRDWLSYSLSTDKVFCIHCLLYGINIHGMALKSWTKDGFSTWINGLSRIINHEVSISHITSTIKVKIRTKCLPLLPSMEHKRKCQISMNRQIVSELIAIVIFLAHHNLGLRGHNEKWSNALSKGNFKDLVLLMSKHSGSLSEHVTKLQSKGKKELSFVSWERQNQLIDSIAQNIASQIQTNVKQSKFFSIAIDSTLDTSRKEQVSFIIRYVCPNTGSIFERLLAIQESPNTCGNDLFSLFINVMGNYNIDWINDLVGQSYDGASNMRGMYNGLQSLVKAKNKRATFVWCHAHRLNLVVKELVSSSVDSVNLFGNLETLYSFIWCAKKRVALYRQFQEKLNNNSEKHQLMALKRVCTTRWSSHSTSLDTVLKTYSPIIDTLKYIQKYEGTGDAKTGATASGLLDYFTSYRFLLTAFAFQKIFRILEPVNKLLQAKDLDLMAAVVLIENAKYKIYVAFVALPTPRCRRVPKLSGELQRDEPITDPITKFKIECYYGALDIIQNELNDRFGNDEAELLKDLSLLSKKRILELKNSPNSLPKDAFKIVCELYSTFLHYDDLVNEYQQFCSNFLELEKSILLPEYLHNKESESDESDYEDGFDNIYGIIEQDEIENQPVFVTRNFESLGSMRKLFKLFCVSQLKNVFLNLHTLLHIAVTLPVSSCSVERSFSKLKLVKTKLRTTMKEKRLESLLKITCEQDCVPNVENVIDNFANKSSELSKALLY</sequence>
<dbReference type="AlphaFoldDB" id="A0A6G0XWS6"/>
<accession>A0A6G0XWS6</accession>
<dbReference type="OrthoDB" id="6600403at2759"/>
<dbReference type="PANTHER" id="PTHR45749:SF21">
    <property type="entry name" value="DUF4371 DOMAIN-CONTAINING PROTEIN"/>
    <property type="match status" value="1"/>
</dbReference>
<organism evidence="2 3">
    <name type="scientific">Aphis craccivora</name>
    <name type="common">Cowpea aphid</name>
    <dbReference type="NCBI Taxonomy" id="307492"/>
    <lineage>
        <taxon>Eukaryota</taxon>
        <taxon>Metazoa</taxon>
        <taxon>Ecdysozoa</taxon>
        <taxon>Arthropoda</taxon>
        <taxon>Hexapoda</taxon>
        <taxon>Insecta</taxon>
        <taxon>Pterygota</taxon>
        <taxon>Neoptera</taxon>
        <taxon>Paraneoptera</taxon>
        <taxon>Hemiptera</taxon>
        <taxon>Sternorrhyncha</taxon>
        <taxon>Aphidomorpha</taxon>
        <taxon>Aphidoidea</taxon>
        <taxon>Aphididae</taxon>
        <taxon>Aphidini</taxon>
        <taxon>Aphis</taxon>
        <taxon>Aphis</taxon>
    </lineage>
</organism>
<dbReference type="Pfam" id="PF05699">
    <property type="entry name" value="Dimer_Tnp_hAT"/>
    <property type="match status" value="1"/>
</dbReference>
<proteinExistence type="predicted"/>
<comment type="caution">
    <text evidence="2">The sequence shown here is derived from an EMBL/GenBank/DDBJ whole genome shotgun (WGS) entry which is preliminary data.</text>
</comment>
<keyword evidence="3" id="KW-1185">Reference proteome</keyword>
<evidence type="ECO:0000313" key="3">
    <source>
        <dbReference type="Proteomes" id="UP000478052"/>
    </source>
</evidence>
<protein>
    <submittedName>
        <fullName evidence="2">Zinc finger MYM-type protein 1-like</fullName>
    </submittedName>
</protein>